<evidence type="ECO:0000256" key="4">
    <source>
        <dbReference type="ARBA" id="ARBA00022989"/>
    </source>
</evidence>
<evidence type="ECO:0000256" key="5">
    <source>
        <dbReference type="ARBA" id="ARBA00023136"/>
    </source>
</evidence>
<reference evidence="7 8" key="1">
    <citation type="submission" date="2024-06" db="EMBL/GenBank/DDBJ databases">
        <title>Complete genome of Phlyctema vagabunda strain 19-DSS-EL-015.</title>
        <authorList>
            <person name="Fiorenzani C."/>
        </authorList>
    </citation>
    <scope>NUCLEOTIDE SEQUENCE [LARGE SCALE GENOMIC DNA]</scope>
    <source>
        <strain evidence="7 8">19-DSS-EL-015</strain>
    </source>
</reference>
<evidence type="ECO:0000256" key="1">
    <source>
        <dbReference type="ARBA" id="ARBA00004141"/>
    </source>
</evidence>
<feature type="transmembrane region" description="Helical" evidence="6">
    <location>
        <begin position="43"/>
        <end position="61"/>
    </location>
</feature>
<protein>
    <submittedName>
        <fullName evidence="7">Transmembrane protein 19</fullName>
    </submittedName>
</protein>
<proteinExistence type="inferred from homology"/>
<feature type="transmembrane region" description="Helical" evidence="6">
    <location>
        <begin position="345"/>
        <end position="365"/>
    </location>
</feature>
<name>A0ABR4PL38_9HELO</name>
<comment type="subcellular location">
    <subcellularLocation>
        <location evidence="1">Membrane</location>
        <topology evidence="1">Multi-pass membrane protein</topology>
    </subcellularLocation>
</comment>
<feature type="transmembrane region" description="Helical" evidence="6">
    <location>
        <begin position="174"/>
        <end position="197"/>
    </location>
</feature>
<dbReference type="Proteomes" id="UP001629113">
    <property type="component" value="Unassembled WGS sequence"/>
</dbReference>
<evidence type="ECO:0000313" key="8">
    <source>
        <dbReference type="Proteomes" id="UP001629113"/>
    </source>
</evidence>
<keyword evidence="3 6" id="KW-0812">Transmembrane</keyword>
<evidence type="ECO:0000313" key="7">
    <source>
        <dbReference type="EMBL" id="KAL3424052.1"/>
    </source>
</evidence>
<evidence type="ECO:0000256" key="6">
    <source>
        <dbReference type="SAM" id="Phobius"/>
    </source>
</evidence>
<dbReference type="EMBL" id="JBFCZG010000003">
    <property type="protein sequence ID" value="KAL3424052.1"/>
    <property type="molecule type" value="Genomic_DNA"/>
</dbReference>
<keyword evidence="8" id="KW-1185">Reference proteome</keyword>
<dbReference type="InterPro" id="IPR002794">
    <property type="entry name" value="DUF92_TMEM19"/>
</dbReference>
<keyword evidence="4 6" id="KW-1133">Transmembrane helix</keyword>
<accession>A0ABR4PL38</accession>
<feature type="transmembrane region" description="Helical" evidence="6">
    <location>
        <begin position="217"/>
        <end position="239"/>
    </location>
</feature>
<evidence type="ECO:0000256" key="2">
    <source>
        <dbReference type="ARBA" id="ARBA00009012"/>
    </source>
</evidence>
<dbReference type="Pfam" id="PF01940">
    <property type="entry name" value="DUF92"/>
    <property type="match status" value="1"/>
</dbReference>
<dbReference type="PANTHER" id="PTHR13353:SF5">
    <property type="entry name" value="TRANSMEMBRANE PROTEIN 19"/>
    <property type="match status" value="1"/>
</dbReference>
<gene>
    <name evidence="7" type="ORF">PVAG01_03333</name>
</gene>
<organism evidence="7 8">
    <name type="scientific">Phlyctema vagabunda</name>
    <dbReference type="NCBI Taxonomy" id="108571"/>
    <lineage>
        <taxon>Eukaryota</taxon>
        <taxon>Fungi</taxon>
        <taxon>Dikarya</taxon>
        <taxon>Ascomycota</taxon>
        <taxon>Pezizomycotina</taxon>
        <taxon>Leotiomycetes</taxon>
        <taxon>Helotiales</taxon>
        <taxon>Dermateaceae</taxon>
        <taxon>Phlyctema</taxon>
    </lineage>
</organism>
<comment type="caution">
    <text evidence="7">The sequence shown here is derived from an EMBL/GenBank/DDBJ whole genome shotgun (WGS) entry which is preliminary data.</text>
</comment>
<evidence type="ECO:0000256" key="3">
    <source>
        <dbReference type="ARBA" id="ARBA00022692"/>
    </source>
</evidence>
<keyword evidence="5 6" id="KW-0472">Membrane</keyword>
<sequence length="374" mass="39896">MKAIIAAPITLLMVARAWSHKSLTPAGIVAATLTAAAHAVHPWNLSFALLIIFFLAGTRVTKVKHDVKATLTLQSGGSPGGEGARTHVQVFANSAVASILTLLHAYQLRNRENSVLPLCYPWAKDLLVVGIVANYAAVAADTFSSELGILSKSQPRLITSLNLRKVPPGTNGGVTLFGLAAGLLGSLILVTASMLFIPFCPSGLGDLGWEFKERQRFTFALTIWGALGSVLDSLLGGWFQPSVVDTRSGKVVEGEGGKKVLVSKDGPNSMHYKKRADIKAAMLNGDGKDAIAKPVSDIEDDLDQKMGGMDKYDSKKKFRQPSFGDEKPSRIVASGTLGILDNNEVNFLMALTMSLGAMGVASWVWDVPFQSIYA</sequence>
<dbReference type="PANTHER" id="PTHR13353">
    <property type="entry name" value="TRANSMEMBRANE PROTEIN 19"/>
    <property type="match status" value="1"/>
</dbReference>
<comment type="similarity">
    <text evidence="2">Belongs to the TMEM19 family.</text>
</comment>